<sequence>MEINDVEDEDFGFSRNYFLAKESGTSAKKSAHKLCDIDLVAEEELRTTAFDLIPKHDKEVKALIGSYRSVYQEWVFELRCGFGLLMYGFGSKKTLIEDFASTTLTEYSVLVVNGYLQSVNIKQVIVAVAELLRDQIKGKRKTTGSLSKVEQPFSSKSIEDVFAFLDGSVEEENDSFVCVVIHNIDGPGLRDSDNQQLLARMAACSHVQIVASIDHVNASLLWDKKMVHTQFNWCCHHVPTFAPYKVETTFFPLILAHSGSGQTAKTAAIVLQSLTPNAQSVFKVIAEYQLAHPDEEGMAASDLYTICRERFLVSSQVTLNSHLTEFKDHELVKTRKHSDGHDCLYVPLTSEAIQKLLMEISQ</sequence>
<evidence type="ECO:0000256" key="1">
    <source>
        <dbReference type="ARBA" id="ARBA00004123"/>
    </source>
</evidence>
<evidence type="ECO:0000313" key="9">
    <source>
        <dbReference type="RefSeq" id="XP_021841978.1"/>
    </source>
</evidence>
<protein>
    <recommendedName>
        <fullName evidence="5">Origin recognition complex subunit 2</fullName>
    </recommendedName>
</protein>
<dbReference type="RefSeq" id="XP_056693712.1">
    <property type="nucleotide sequence ID" value="XM_056837734.1"/>
</dbReference>
<dbReference type="InterPro" id="IPR056772">
    <property type="entry name" value="RecA-like_ORC2"/>
</dbReference>
<dbReference type="RefSeq" id="XP_021841980.1">
    <property type="nucleotide sequence ID" value="XM_021986288.1"/>
</dbReference>
<evidence type="ECO:0000259" key="7">
    <source>
        <dbReference type="Pfam" id="PF24882"/>
    </source>
</evidence>
<dbReference type="Proteomes" id="UP000813463">
    <property type="component" value="Chromosome 2"/>
</dbReference>
<name>A0A9R0JPN6_SPIOL</name>
<evidence type="ECO:0000313" key="8">
    <source>
        <dbReference type="Proteomes" id="UP000813463"/>
    </source>
</evidence>
<evidence type="ECO:0000256" key="2">
    <source>
        <dbReference type="ARBA" id="ARBA00007421"/>
    </source>
</evidence>
<keyword evidence="8" id="KW-1185">Reference proteome</keyword>
<proteinExistence type="inferred from homology"/>
<dbReference type="PANTHER" id="PTHR14052:SF0">
    <property type="entry name" value="ORIGIN RECOGNITION COMPLEX SUBUNIT 2"/>
    <property type="match status" value="1"/>
</dbReference>
<dbReference type="GO" id="GO:0005664">
    <property type="term" value="C:nuclear origin of replication recognition complex"/>
    <property type="evidence" value="ECO:0000318"/>
    <property type="project" value="GO_Central"/>
</dbReference>
<comment type="subcellular location">
    <subcellularLocation>
        <location evidence="1 5">Nucleus</location>
    </subcellularLocation>
</comment>
<comment type="similarity">
    <text evidence="2 5">Belongs to the ORC2 family.</text>
</comment>
<evidence type="ECO:0000256" key="3">
    <source>
        <dbReference type="ARBA" id="ARBA00022705"/>
    </source>
</evidence>
<gene>
    <name evidence="9 10 11 12" type="primary">LOC110782169</name>
</gene>
<dbReference type="Pfam" id="PF04084">
    <property type="entry name" value="RecA-like_ORC2"/>
    <property type="match status" value="1"/>
</dbReference>
<evidence type="ECO:0000313" key="10">
    <source>
        <dbReference type="RefSeq" id="XP_021841979.1"/>
    </source>
</evidence>
<dbReference type="RefSeq" id="XP_021841979.1">
    <property type="nucleotide sequence ID" value="XM_021986287.1"/>
</dbReference>
<feature type="domain" description="Origin recognition complex subunit 2 winged-helix" evidence="7">
    <location>
        <begin position="292"/>
        <end position="351"/>
    </location>
</feature>
<reference evidence="8" key="1">
    <citation type="journal article" date="2021" name="Nat. Commun.">
        <title>Genomic analyses provide insights into spinach domestication and the genetic basis of agronomic traits.</title>
        <authorList>
            <person name="Cai X."/>
            <person name="Sun X."/>
            <person name="Xu C."/>
            <person name="Sun H."/>
            <person name="Wang X."/>
            <person name="Ge C."/>
            <person name="Zhang Z."/>
            <person name="Wang Q."/>
            <person name="Fei Z."/>
            <person name="Jiao C."/>
            <person name="Wang Q."/>
        </authorList>
    </citation>
    <scope>NUCLEOTIDE SEQUENCE [LARGE SCALE GENOMIC DNA]</scope>
    <source>
        <strain evidence="8">cv. Varoflay</strain>
    </source>
</reference>
<keyword evidence="3 5" id="KW-0235">DNA replication</keyword>
<dbReference type="KEGG" id="soe:110782169"/>
<reference evidence="9 10" key="2">
    <citation type="submission" date="2025-04" db="UniProtKB">
        <authorList>
            <consortium name="RefSeq"/>
        </authorList>
    </citation>
    <scope>IDENTIFICATION</scope>
    <source>
        <tissue evidence="12">Leaf</tissue>
    </source>
</reference>
<evidence type="ECO:0000313" key="11">
    <source>
        <dbReference type="RefSeq" id="XP_021841980.1"/>
    </source>
</evidence>
<evidence type="ECO:0000256" key="5">
    <source>
        <dbReference type="RuleBase" id="RU368084"/>
    </source>
</evidence>
<feature type="domain" description="Origin recognition complex subunit 2 RecA-like" evidence="6">
    <location>
        <begin position="60"/>
        <end position="238"/>
    </location>
</feature>
<dbReference type="GO" id="GO:0003688">
    <property type="term" value="F:DNA replication origin binding"/>
    <property type="evidence" value="ECO:0000318"/>
    <property type="project" value="GO_Central"/>
</dbReference>
<dbReference type="GO" id="GO:0006260">
    <property type="term" value="P:DNA replication"/>
    <property type="evidence" value="ECO:0007669"/>
    <property type="project" value="UniProtKB-UniRule"/>
</dbReference>
<organism evidence="8 11">
    <name type="scientific">Spinacia oleracea</name>
    <name type="common">Spinach</name>
    <dbReference type="NCBI Taxonomy" id="3562"/>
    <lineage>
        <taxon>Eukaryota</taxon>
        <taxon>Viridiplantae</taxon>
        <taxon>Streptophyta</taxon>
        <taxon>Embryophyta</taxon>
        <taxon>Tracheophyta</taxon>
        <taxon>Spermatophyta</taxon>
        <taxon>Magnoliopsida</taxon>
        <taxon>eudicotyledons</taxon>
        <taxon>Gunneridae</taxon>
        <taxon>Pentapetalae</taxon>
        <taxon>Caryophyllales</taxon>
        <taxon>Chenopodiaceae</taxon>
        <taxon>Chenopodioideae</taxon>
        <taxon>Anserineae</taxon>
        <taxon>Spinacia</taxon>
    </lineage>
</organism>
<evidence type="ECO:0000256" key="4">
    <source>
        <dbReference type="ARBA" id="ARBA00023242"/>
    </source>
</evidence>
<evidence type="ECO:0000259" key="6">
    <source>
        <dbReference type="Pfam" id="PF04084"/>
    </source>
</evidence>
<dbReference type="GeneID" id="110782169"/>
<dbReference type="OrthoDB" id="20198at2759"/>
<keyword evidence="4 5" id="KW-0539">Nucleus</keyword>
<dbReference type="InterPro" id="IPR007220">
    <property type="entry name" value="ORC2"/>
</dbReference>
<comment type="function">
    <text evidence="5">Component of the origin recognition complex (ORC) that binds origins of replication. DNA-binding is ATP-dependent. ORC is required to assemble the pre-replication complex necessary to initiate DNA replication.</text>
</comment>
<evidence type="ECO:0000313" key="12">
    <source>
        <dbReference type="RefSeq" id="XP_056693712.1"/>
    </source>
</evidence>
<dbReference type="Pfam" id="PF24882">
    <property type="entry name" value="WHD_ORC2"/>
    <property type="match status" value="1"/>
</dbReference>
<dbReference type="RefSeq" id="XP_021841978.1">
    <property type="nucleotide sequence ID" value="XM_021986286.1"/>
</dbReference>
<comment type="subunit">
    <text evidence="5">Component of the origin recognition complex (ORC).</text>
</comment>
<dbReference type="AlphaFoldDB" id="A0A9R0JPN6"/>
<dbReference type="PANTHER" id="PTHR14052">
    <property type="entry name" value="ORIGIN RECOGNITION COMPLEX SUBUNIT 2"/>
    <property type="match status" value="1"/>
</dbReference>
<accession>A0A9R0JPN6</accession>
<dbReference type="InterPro" id="IPR056773">
    <property type="entry name" value="WHD_ORC2"/>
</dbReference>